<reference evidence="1 2" key="1">
    <citation type="submission" date="2017-05" db="EMBL/GenBank/DDBJ databases">
        <authorList>
            <person name="Varghese N."/>
            <person name="Submissions S."/>
        </authorList>
    </citation>
    <scope>NUCLEOTIDE SEQUENCE [LARGE SCALE GENOMIC DNA]</scope>
    <source>
        <strain evidence="1 2">DSM 45474</strain>
    </source>
</reference>
<dbReference type="Proteomes" id="UP000315636">
    <property type="component" value="Unassembled WGS sequence"/>
</dbReference>
<dbReference type="AlphaFoldDB" id="A0A521F647"/>
<sequence>MKEGLREYQVGNRRVLFFYYNERDSGDFGFKVA</sequence>
<name>A0A521F647_9BACL</name>
<evidence type="ECO:0000313" key="1">
    <source>
        <dbReference type="EMBL" id="SMO91574.1"/>
    </source>
</evidence>
<evidence type="ECO:0000313" key="2">
    <source>
        <dbReference type="Proteomes" id="UP000315636"/>
    </source>
</evidence>
<dbReference type="EMBL" id="FXTI01000013">
    <property type="protein sequence ID" value="SMO91574.1"/>
    <property type="molecule type" value="Genomic_DNA"/>
</dbReference>
<proteinExistence type="predicted"/>
<gene>
    <name evidence="1" type="ORF">SAMN06264849_11334</name>
</gene>
<accession>A0A521F647</accession>
<protein>
    <submittedName>
        <fullName evidence="1">Uncharacterized protein</fullName>
    </submittedName>
</protein>
<keyword evidence="2" id="KW-1185">Reference proteome</keyword>
<organism evidence="1 2">
    <name type="scientific">Melghirimyces algeriensis</name>
    <dbReference type="NCBI Taxonomy" id="910412"/>
    <lineage>
        <taxon>Bacteria</taxon>
        <taxon>Bacillati</taxon>
        <taxon>Bacillota</taxon>
        <taxon>Bacilli</taxon>
        <taxon>Bacillales</taxon>
        <taxon>Thermoactinomycetaceae</taxon>
        <taxon>Melghirimyces</taxon>
    </lineage>
</organism>